<name>A0A674AJX7_SALTR</name>
<keyword evidence="2" id="KW-1185">Reference proteome</keyword>
<sequence>MKSVCHLQPSRKEVCHLQPSRKEVCHLHRKEVFCHLQPSRKEVCHLQPSRKDVCHLQPSRKYVTGHTHTHTHSVCLFSHCGLAKQQGTLAVPRVSSLSTPKVL</sequence>
<dbReference type="Ensembl" id="ENSSTUT00000062217.1">
    <property type="protein sequence ID" value="ENSSTUP00000059167.1"/>
    <property type="gene ID" value="ENSSTUG00000025484.1"/>
</dbReference>
<dbReference type="GeneTree" id="ENSGT01010000230250"/>
<dbReference type="InParanoid" id="A0A674AJX7"/>
<evidence type="ECO:0000313" key="1">
    <source>
        <dbReference type="Ensembl" id="ENSSTUP00000059167.1"/>
    </source>
</evidence>
<proteinExistence type="predicted"/>
<evidence type="ECO:0000313" key="2">
    <source>
        <dbReference type="Proteomes" id="UP000472277"/>
    </source>
</evidence>
<reference evidence="1" key="1">
    <citation type="submission" date="2025-08" db="UniProtKB">
        <authorList>
            <consortium name="Ensembl"/>
        </authorList>
    </citation>
    <scope>IDENTIFICATION</scope>
</reference>
<organism evidence="1 2">
    <name type="scientific">Salmo trutta</name>
    <name type="common">Brown trout</name>
    <dbReference type="NCBI Taxonomy" id="8032"/>
    <lineage>
        <taxon>Eukaryota</taxon>
        <taxon>Metazoa</taxon>
        <taxon>Chordata</taxon>
        <taxon>Craniata</taxon>
        <taxon>Vertebrata</taxon>
        <taxon>Euteleostomi</taxon>
        <taxon>Actinopterygii</taxon>
        <taxon>Neopterygii</taxon>
        <taxon>Teleostei</taxon>
        <taxon>Protacanthopterygii</taxon>
        <taxon>Salmoniformes</taxon>
        <taxon>Salmonidae</taxon>
        <taxon>Salmoninae</taxon>
        <taxon>Salmo</taxon>
    </lineage>
</organism>
<reference evidence="1" key="2">
    <citation type="submission" date="2025-09" db="UniProtKB">
        <authorList>
            <consortium name="Ensembl"/>
        </authorList>
    </citation>
    <scope>IDENTIFICATION</scope>
</reference>
<dbReference type="Proteomes" id="UP000472277">
    <property type="component" value="Chromosome 2"/>
</dbReference>
<dbReference type="AlphaFoldDB" id="A0A674AJX7"/>
<dbReference type="OMA" id="FSHCGLA"/>
<accession>A0A674AJX7</accession>
<protein>
    <submittedName>
        <fullName evidence="1">Uncharacterized protein</fullName>
    </submittedName>
</protein>